<dbReference type="RefSeq" id="WP_083348722.1">
    <property type="nucleotide sequence ID" value="NZ_CP044409.1"/>
</dbReference>
<name>A0ABX4DN28_9PSED</name>
<proteinExistence type="predicted"/>
<keyword evidence="2" id="KW-1185">Reference proteome</keyword>
<accession>A0ABX4DN28</accession>
<gene>
    <name evidence="1" type="ORF">PSUM_30280</name>
</gene>
<sequence length="233" mass="27328">MKQSAEQFNIRTIYVYPEFFGFHLDYVLGQEAPLFAPPRDSKLLCGVGYDSSERRKALGMPHHEKTCRSYRKWLDMINRCYNSKATAYANCTVCPMWQDFQEFADWFVSQPYKSEADMELDKDILDPLNTMYSPEFCSLVPRVINQMFRDTRSQRGGLPIGVTIGPRGKDFVSRISKHGKQFYLGKFRDIIAAFDAYKTAHRDYCYELAEKYEDLIDARVIERLRAYSRHVRD</sequence>
<protein>
    <submittedName>
        <fullName evidence="1">Uncharacterized protein</fullName>
    </submittedName>
</protein>
<organism evidence="1 2">
    <name type="scientific">Pseudomonas umsongensis</name>
    <dbReference type="NCBI Taxonomy" id="198618"/>
    <lineage>
        <taxon>Bacteria</taxon>
        <taxon>Pseudomonadati</taxon>
        <taxon>Pseudomonadota</taxon>
        <taxon>Gammaproteobacteria</taxon>
        <taxon>Pseudomonadales</taxon>
        <taxon>Pseudomonadaceae</taxon>
        <taxon>Pseudomonas</taxon>
    </lineage>
</organism>
<reference evidence="1 2" key="1">
    <citation type="submission" date="2017-06" db="EMBL/GenBank/DDBJ databases">
        <authorList>
            <person name="Furmanczyk E.M."/>
        </authorList>
    </citation>
    <scope>NUCLEOTIDE SEQUENCE [LARGE SCALE GENOMIC DNA]</scope>
    <source>
        <strain evidence="1 2">DSM 16611</strain>
    </source>
</reference>
<evidence type="ECO:0000313" key="1">
    <source>
        <dbReference type="EMBL" id="OXR27852.1"/>
    </source>
</evidence>
<comment type="caution">
    <text evidence="1">The sequence shown here is derived from an EMBL/GenBank/DDBJ whole genome shotgun (WGS) entry which is preliminary data.</text>
</comment>
<evidence type="ECO:0000313" key="2">
    <source>
        <dbReference type="Proteomes" id="UP000215455"/>
    </source>
</evidence>
<dbReference type="EMBL" id="NIWU01000011">
    <property type="protein sequence ID" value="OXR27852.1"/>
    <property type="molecule type" value="Genomic_DNA"/>
</dbReference>
<dbReference type="Proteomes" id="UP000215455">
    <property type="component" value="Unassembled WGS sequence"/>
</dbReference>